<keyword evidence="3" id="KW-1185">Reference proteome</keyword>
<evidence type="ECO:0000256" key="1">
    <source>
        <dbReference type="SAM" id="MobiDB-lite"/>
    </source>
</evidence>
<dbReference type="EMBL" id="WUBL01000086">
    <property type="protein sequence ID" value="KAF2966579.1"/>
    <property type="molecule type" value="Genomic_DNA"/>
</dbReference>
<feature type="compositionally biased region" description="Polar residues" evidence="1">
    <location>
        <begin position="1025"/>
        <end position="1038"/>
    </location>
</feature>
<dbReference type="Proteomes" id="UP000481858">
    <property type="component" value="Unassembled WGS sequence"/>
</dbReference>
<name>A0A7C8IYA7_9PEZI</name>
<feature type="region of interest" description="Disordered" evidence="1">
    <location>
        <begin position="1018"/>
        <end position="1072"/>
    </location>
</feature>
<dbReference type="AlphaFoldDB" id="A0A7C8IYA7"/>
<reference evidence="2 3" key="1">
    <citation type="submission" date="2019-12" db="EMBL/GenBank/DDBJ databases">
        <title>Draft genome sequence of the ascomycete Xylaria multiplex DSM 110363.</title>
        <authorList>
            <person name="Buettner E."/>
            <person name="Kellner H."/>
        </authorList>
    </citation>
    <scope>NUCLEOTIDE SEQUENCE [LARGE SCALE GENOMIC DNA]</scope>
    <source>
        <strain evidence="2 3">DSM 110363</strain>
    </source>
</reference>
<evidence type="ECO:0000313" key="2">
    <source>
        <dbReference type="EMBL" id="KAF2966579.1"/>
    </source>
</evidence>
<accession>A0A7C8IYA7</accession>
<dbReference type="OrthoDB" id="3497519at2759"/>
<sequence length="1187" mass="136426">MAANDPATLVAGLDPLSPSEMQLQDDVQNWIMSAPYIPKEIGYNWYPICRALIQNHRDTTEISQPPPPPSPPEYIQSSQRADTTPGRDDEESDEPSDIHYIKIPADKVPNKDPEGGSWDHVVYIPEWTDPDYNENFMRTPGGRWRDNTIRESVYNVRPALRLEDTIRNPTDYALRFGIAEGRLDGRSRMSPTWARTRDPMDDFVGQVARLNDSERAQAIELSRRILATRNETPIPGQEIIPEAMEMMLRDSGLLANAQLKEEVDHAASTGMSLDQMVDDLERRNPRIREAHRVFLQNAQDDQNYQRAAMLGMTTDEAIQWGAYKMSNDVVMDLDNPIHELFQRRRWLDSRWKGSKPDVPKYAYNIGGIREEWNIVTNDAIWEALQPTLRLVSMVLSKNPPQLEAIFNMNTRQPISPEFDSRTYGTTPTLTKYLNEIHSYDWKANVMRYLLDVLELDIGSAHNQSYFHANRTRPEDILNDPYHNFTLGCTGMIDEGPSLKIRILLAAEMIWPLLVPQYTESEKMSISFTIANTLLHEFAGQDPEVTRLLFGLKDVLFDLSNSWEPYFQDNPGKELGRDMEDSLWGFERYTQGGLCRAHMGLWLVNTIQSYPFKVSDTRLGTVLPWAIYHRPIALESIERLFRKSFWEQEFEAYGFSVLKMTPDNRIRKNLRPRPSSLSGDLLMSTYGEAQALFLHAVPEILLRSRHYVLSRYLKAIALELMQQQQYAIWWSREVRDWQSDMAYPFEKTARLLEEDIEEASSIHQMLFTDNWRDHYRDWYNEQDHTDPDLMTDELWHAEMVGSWYEMFRDGGRIMRGLLILHHHMQNELGILQRMVFYYRTTKALGYLHDFTSDFAASTVEGALYTRLDMSRQWASNAADMVRDIAKMEEVSSYKDKWDQWQARYKSAEKQYQDLLAMLDEMEQKRVQPFPIAEKVQFDRLSTGDWKPVSEIYRKMAAHEYNRADRAVRHTIDEYFEILQSGVTLRAPKTSIPPLDGIFKSLKGVGAELGDSVSTLFDVDLPAPGSAPSQTELPDNATTQPTPAPPPGGGIPFTFGVPGGPVKTQDPSDSNRPRRVLKQGVYQRYEKNLLATPQSSDSNLFAVPQPLPNMSPGRKQLVRGSGKHAFQLFPNPFAGRAVMTSDIVAFQEQKRLTEQAAQMANQAAGVYVSSRMWREKRQKDGDSDDDGDF</sequence>
<protein>
    <submittedName>
        <fullName evidence="2">Uncharacterized protein</fullName>
    </submittedName>
</protein>
<feature type="compositionally biased region" description="Low complexity" evidence="1">
    <location>
        <begin position="1050"/>
        <end position="1060"/>
    </location>
</feature>
<comment type="caution">
    <text evidence="2">The sequence shown here is derived from an EMBL/GenBank/DDBJ whole genome shotgun (WGS) entry which is preliminary data.</text>
</comment>
<organism evidence="2 3">
    <name type="scientific">Xylaria multiplex</name>
    <dbReference type="NCBI Taxonomy" id="323545"/>
    <lineage>
        <taxon>Eukaryota</taxon>
        <taxon>Fungi</taxon>
        <taxon>Dikarya</taxon>
        <taxon>Ascomycota</taxon>
        <taxon>Pezizomycotina</taxon>
        <taxon>Sordariomycetes</taxon>
        <taxon>Xylariomycetidae</taxon>
        <taxon>Xylariales</taxon>
        <taxon>Xylariaceae</taxon>
        <taxon>Xylaria</taxon>
    </lineage>
</organism>
<dbReference type="InParanoid" id="A0A7C8IYA7"/>
<gene>
    <name evidence="2" type="ORF">GQX73_g7013</name>
</gene>
<evidence type="ECO:0000313" key="3">
    <source>
        <dbReference type="Proteomes" id="UP000481858"/>
    </source>
</evidence>
<proteinExistence type="predicted"/>
<feature type="region of interest" description="Disordered" evidence="1">
    <location>
        <begin position="59"/>
        <end position="98"/>
    </location>
</feature>